<evidence type="ECO:0000256" key="1">
    <source>
        <dbReference type="SAM" id="Coils"/>
    </source>
</evidence>
<accession>A0AA39MNG8</accession>
<evidence type="ECO:0000313" key="3">
    <source>
        <dbReference type="EMBL" id="KAK0441241.1"/>
    </source>
</evidence>
<evidence type="ECO:0000256" key="2">
    <source>
        <dbReference type="SAM" id="MobiDB-lite"/>
    </source>
</evidence>
<dbReference type="AlphaFoldDB" id="A0AA39MNG8"/>
<dbReference type="EMBL" id="JAUEPS010000071">
    <property type="protein sequence ID" value="KAK0441241.1"/>
    <property type="molecule type" value="Genomic_DNA"/>
</dbReference>
<feature type="compositionally biased region" description="Polar residues" evidence="2">
    <location>
        <begin position="506"/>
        <end position="515"/>
    </location>
</feature>
<gene>
    <name evidence="3" type="ORF">EV420DRAFT_1580452</name>
</gene>
<evidence type="ECO:0000313" key="4">
    <source>
        <dbReference type="Proteomes" id="UP001175211"/>
    </source>
</evidence>
<dbReference type="Proteomes" id="UP001175211">
    <property type="component" value="Unassembled WGS sequence"/>
</dbReference>
<keyword evidence="1" id="KW-0175">Coiled coil</keyword>
<dbReference type="GeneID" id="85358169"/>
<reference evidence="3" key="1">
    <citation type="submission" date="2023-06" db="EMBL/GenBank/DDBJ databases">
        <authorList>
            <consortium name="Lawrence Berkeley National Laboratory"/>
            <person name="Ahrendt S."/>
            <person name="Sahu N."/>
            <person name="Indic B."/>
            <person name="Wong-Bajracharya J."/>
            <person name="Merenyi Z."/>
            <person name="Ke H.-M."/>
            <person name="Monk M."/>
            <person name="Kocsube S."/>
            <person name="Drula E."/>
            <person name="Lipzen A."/>
            <person name="Balint B."/>
            <person name="Henrissat B."/>
            <person name="Andreopoulos B."/>
            <person name="Martin F.M."/>
            <person name="Harder C.B."/>
            <person name="Rigling D."/>
            <person name="Ford K.L."/>
            <person name="Foster G.D."/>
            <person name="Pangilinan J."/>
            <person name="Papanicolaou A."/>
            <person name="Barry K."/>
            <person name="LaButti K."/>
            <person name="Viragh M."/>
            <person name="Koriabine M."/>
            <person name="Yan M."/>
            <person name="Riley R."/>
            <person name="Champramary S."/>
            <person name="Plett K.L."/>
            <person name="Tsai I.J."/>
            <person name="Slot J."/>
            <person name="Sipos G."/>
            <person name="Plett J."/>
            <person name="Nagy L.G."/>
            <person name="Grigoriev I.V."/>
        </authorList>
    </citation>
    <scope>NUCLEOTIDE SEQUENCE</scope>
    <source>
        <strain evidence="3">CCBAS 213</strain>
    </source>
</reference>
<protein>
    <recommendedName>
        <fullName evidence="5">F-box domain-containing protein</fullName>
    </recommendedName>
</protein>
<feature type="coiled-coil region" evidence="1">
    <location>
        <begin position="63"/>
        <end position="90"/>
    </location>
</feature>
<dbReference type="RefSeq" id="XP_060323927.1">
    <property type="nucleotide sequence ID" value="XM_060474621.1"/>
</dbReference>
<name>A0AA39MNG8_ARMTA</name>
<organism evidence="3 4">
    <name type="scientific">Armillaria tabescens</name>
    <name type="common">Ringless honey mushroom</name>
    <name type="synonym">Agaricus tabescens</name>
    <dbReference type="NCBI Taxonomy" id="1929756"/>
    <lineage>
        <taxon>Eukaryota</taxon>
        <taxon>Fungi</taxon>
        <taxon>Dikarya</taxon>
        <taxon>Basidiomycota</taxon>
        <taxon>Agaricomycotina</taxon>
        <taxon>Agaricomycetes</taxon>
        <taxon>Agaricomycetidae</taxon>
        <taxon>Agaricales</taxon>
        <taxon>Marasmiineae</taxon>
        <taxon>Physalacriaceae</taxon>
        <taxon>Desarmillaria</taxon>
    </lineage>
</organism>
<proteinExistence type="predicted"/>
<comment type="caution">
    <text evidence="3">The sequence shown here is derived from an EMBL/GenBank/DDBJ whole genome shotgun (WGS) entry which is preliminary data.</text>
</comment>
<feature type="region of interest" description="Disordered" evidence="2">
    <location>
        <begin position="488"/>
        <end position="518"/>
    </location>
</feature>
<evidence type="ECO:0008006" key="5">
    <source>
        <dbReference type="Google" id="ProtNLM"/>
    </source>
</evidence>
<sequence length="557" mass="63231">MSSLENSLDTIPTSCTFCGIGLLPDPKSTRSARVTELLQQNGPPSYTARPALLATVQAGKATLLNFDEEIKKAREVLENLLLERERVALDVADAETLLHPIRLLSDDLLREIFSWCVYDWDDIVKCRYLPNESLDPRRPPWTLTRISRRWREIAVSFPRLWSTMILDFSEYIRLEIPGMTCLFRLGLYLQRSRDTDLSVSIHSNSQFISDQPSLTLLETSMSRWKHLRLHILPNALKLFSGNTFLRLHTLKMRVNSRATSLERAITVDVFRTAPHLLDFESMHDAEPCRILRLPWSKITTYASQDATSEHSWNALEKLTSAKVLSLCCSESANFPDKPVVMPSILKIAVKESRGSLTGTIARVFQCLHVPSLNHLNLFFTAEHADIHFPNLGASATSLTHLRLSRNLLPDTENIARFIDFLKTTIHVESLCLHMAELPDNLLIALTRTKLNAILPALRILTFSSRLLTFSTEPFLQMFESRYNDARRGPGLMANDGNGRGGDAINPPSQGSSSMRPQHASLKELRIKRRDALSFNSVEDKTRWDRICKGLNVIHKWI</sequence>
<keyword evidence="4" id="KW-1185">Reference proteome</keyword>